<organism evidence="1">
    <name type="scientific">Anguilla anguilla</name>
    <name type="common">European freshwater eel</name>
    <name type="synonym">Muraena anguilla</name>
    <dbReference type="NCBI Taxonomy" id="7936"/>
    <lineage>
        <taxon>Eukaryota</taxon>
        <taxon>Metazoa</taxon>
        <taxon>Chordata</taxon>
        <taxon>Craniata</taxon>
        <taxon>Vertebrata</taxon>
        <taxon>Euteleostomi</taxon>
        <taxon>Actinopterygii</taxon>
        <taxon>Neopterygii</taxon>
        <taxon>Teleostei</taxon>
        <taxon>Anguilliformes</taxon>
        <taxon>Anguillidae</taxon>
        <taxon>Anguilla</taxon>
    </lineage>
</organism>
<dbReference type="AlphaFoldDB" id="A0A0E9VQC7"/>
<name>A0A0E9VQC7_ANGAN</name>
<accession>A0A0E9VQC7</accession>
<sequence>MIDPCVISRCNYTKADLTDTTQLGQHHWRKADTKPTLYA</sequence>
<reference evidence="1" key="2">
    <citation type="journal article" date="2015" name="Fish Shellfish Immunol.">
        <title>Early steps in the European eel (Anguilla anguilla)-Vibrio vulnificus interaction in the gills: Role of the RtxA13 toxin.</title>
        <authorList>
            <person name="Callol A."/>
            <person name="Pajuelo D."/>
            <person name="Ebbesson L."/>
            <person name="Teles M."/>
            <person name="MacKenzie S."/>
            <person name="Amaro C."/>
        </authorList>
    </citation>
    <scope>NUCLEOTIDE SEQUENCE</scope>
</reference>
<evidence type="ECO:0000313" key="1">
    <source>
        <dbReference type="EMBL" id="JAH79600.1"/>
    </source>
</evidence>
<protein>
    <submittedName>
        <fullName evidence="1">Uncharacterized protein</fullName>
    </submittedName>
</protein>
<proteinExistence type="predicted"/>
<reference evidence="1" key="1">
    <citation type="submission" date="2014-11" db="EMBL/GenBank/DDBJ databases">
        <authorList>
            <person name="Amaro Gonzalez C."/>
        </authorList>
    </citation>
    <scope>NUCLEOTIDE SEQUENCE</scope>
</reference>
<dbReference type="EMBL" id="GBXM01028977">
    <property type="protein sequence ID" value="JAH79600.1"/>
    <property type="molecule type" value="Transcribed_RNA"/>
</dbReference>